<organism evidence="2 3">
    <name type="scientific">Nocardioides zhouii</name>
    <dbReference type="NCBI Taxonomy" id="1168729"/>
    <lineage>
        <taxon>Bacteria</taxon>
        <taxon>Bacillati</taxon>
        <taxon>Actinomycetota</taxon>
        <taxon>Actinomycetes</taxon>
        <taxon>Propionibacteriales</taxon>
        <taxon>Nocardioidaceae</taxon>
        <taxon>Nocardioides</taxon>
    </lineage>
</organism>
<name>A0A4Q2SNJ2_9ACTN</name>
<evidence type="ECO:0000313" key="3">
    <source>
        <dbReference type="Proteomes" id="UP000291101"/>
    </source>
</evidence>
<accession>A0A4Q2SNJ2</accession>
<sequence>MTHEPLDHCPASNPTTEVGTDPGTAATGTPFYWELDDAGWDACETYVCDEETYLAGDLVHGLALLSIEQWWLRRTDVPVPAGFDDHRDPDDYSAAIAAILQVAAWEGCDVTDVIEDAQTRCSGFSALAAKAARERVEKFSGAGTLANPQDLLHDWNRLVKVHRGNWDYTLKPGTEDESEDWAHIPIPDEAALKFRALLLEPFDALRLHHAGFSPEEALPYVVIAESTGWWNWPDFNVVEWVVARVPVDRVRTYEGRCSTAEAIKWEELVKQYKIPDCDLLAAIRAGFSPTTVVAHAEEWAKAGQSIGETARNHLATADEDFGW</sequence>
<comment type="caution">
    <text evidence="2">The sequence shown here is derived from an EMBL/GenBank/DDBJ whole genome shotgun (WGS) entry which is preliminary data.</text>
</comment>
<dbReference type="EMBL" id="SDWV01000022">
    <property type="protein sequence ID" value="RYC05638.1"/>
    <property type="molecule type" value="Genomic_DNA"/>
</dbReference>
<dbReference type="Proteomes" id="UP000291101">
    <property type="component" value="Unassembled WGS sequence"/>
</dbReference>
<evidence type="ECO:0000313" key="2">
    <source>
        <dbReference type="EMBL" id="RYC05638.1"/>
    </source>
</evidence>
<protein>
    <submittedName>
        <fullName evidence="2">Uncharacterized protein</fullName>
    </submittedName>
</protein>
<proteinExistence type="predicted"/>
<feature type="region of interest" description="Disordered" evidence="1">
    <location>
        <begin position="1"/>
        <end position="25"/>
    </location>
</feature>
<keyword evidence="3" id="KW-1185">Reference proteome</keyword>
<dbReference type="AlphaFoldDB" id="A0A4Q2SNJ2"/>
<reference evidence="2 3" key="1">
    <citation type="submission" date="2019-01" db="EMBL/GenBank/DDBJ databases">
        <title>Novel species of Nocardioides.</title>
        <authorList>
            <person name="Liu Q."/>
            <person name="X Y.-H."/>
        </authorList>
    </citation>
    <scope>NUCLEOTIDE SEQUENCE [LARGE SCALE GENOMIC DNA]</scope>
    <source>
        <strain evidence="2 3">HLT2-9</strain>
    </source>
</reference>
<gene>
    <name evidence="2" type="ORF">EUA94_17985</name>
</gene>
<evidence type="ECO:0000256" key="1">
    <source>
        <dbReference type="SAM" id="MobiDB-lite"/>
    </source>
</evidence>
<dbReference type="RefSeq" id="WP_129428273.1">
    <property type="nucleotide sequence ID" value="NZ_SDWV01000022.1"/>
</dbReference>